<accession>A0A2H5BPY3</accession>
<keyword evidence="2" id="KW-1185">Reference proteome</keyword>
<organism evidence="1 2">
    <name type="scientific">Vibrio phage Vp_R1</name>
    <dbReference type="NCBI Taxonomy" id="2059867"/>
    <lineage>
        <taxon>Viruses</taxon>
        <taxon>Duplodnaviria</taxon>
        <taxon>Heunggongvirae</taxon>
        <taxon>Uroviricota</taxon>
        <taxon>Caudoviricetes</taxon>
        <taxon>Grimontviridae</taxon>
        <taxon>Dalianvirus</taxon>
        <taxon>Dalianvirus R1</taxon>
    </lineage>
</organism>
<dbReference type="EMBL" id="MG603697">
    <property type="protein sequence ID" value="AUG88387.1"/>
    <property type="molecule type" value="Genomic_DNA"/>
</dbReference>
<evidence type="ECO:0000313" key="1">
    <source>
        <dbReference type="EMBL" id="AUG88387.1"/>
    </source>
</evidence>
<reference evidence="1 2" key="1">
    <citation type="submission" date="2017-12" db="EMBL/GenBank/DDBJ databases">
        <title>Genomic analysis of a novel phage Vp_R1 lytic to Vibrio parahaemolyticus.</title>
        <authorList>
            <person name="Ren H."/>
            <person name="Li Z."/>
        </authorList>
    </citation>
    <scope>NUCLEOTIDE SEQUENCE [LARGE SCALE GENOMIC DNA]</scope>
</reference>
<gene>
    <name evidence="1" type="ORF">VPR_023</name>
</gene>
<evidence type="ECO:0000313" key="2">
    <source>
        <dbReference type="Proteomes" id="UP000240283"/>
    </source>
</evidence>
<protein>
    <submittedName>
        <fullName evidence="1">Uncharacterized protein</fullName>
    </submittedName>
</protein>
<name>A0A2H5BPY3_9CAUD</name>
<dbReference type="Proteomes" id="UP000240283">
    <property type="component" value="Segment"/>
</dbReference>
<sequence>MFVIVYDGNNYHIGQGGHEDIDVRETYKEAKEVAEFCKNAFTAVTIYKIKEDLNEIVAIHENNSWWFSSGEYYNE</sequence>
<proteinExistence type="predicted"/>